<dbReference type="OrthoDB" id="18959at2759"/>
<accession>A0A8H5G2L2</accession>
<dbReference type="GO" id="GO:0000776">
    <property type="term" value="C:kinetochore"/>
    <property type="evidence" value="ECO:0007669"/>
    <property type="project" value="InterPro"/>
</dbReference>
<proteinExistence type="predicted"/>
<reference evidence="3 4" key="1">
    <citation type="journal article" date="2020" name="ISME J.">
        <title>Uncovering the hidden diversity of litter-decomposition mechanisms in mushroom-forming fungi.</title>
        <authorList>
            <person name="Floudas D."/>
            <person name="Bentzer J."/>
            <person name="Ahren D."/>
            <person name="Johansson T."/>
            <person name="Persson P."/>
            <person name="Tunlid A."/>
        </authorList>
    </citation>
    <scope>NUCLEOTIDE SEQUENCE [LARGE SCALE GENOMIC DNA]</scope>
    <source>
        <strain evidence="3 4">CBS 146.42</strain>
    </source>
</reference>
<evidence type="ECO:0000313" key="3">
    <source>
        <dbReference type="EMBL" id="KAF5357192.1"/>
    </source>
</evidence>
<dbReference type="Pfam" id="PF20882">
    <property type="entry name" value="Sos7"/>
    <property type="match status" value="1"/>
</dbReference>
<dbReference type="InterPro" id="IPR037475">
    <property type="entry name" value="Sos7"/>
</dbReference>
<comment type="caution">
    <text evidence="3">The sequence shown here is derived from an EMBL/GenBank/DDBJ whole genome shotgun (WGS) entry which is preliminary data.</text>
</comment>
<sequence length="360" mass="40320">MSRPSLEFQQEQERLLESTNSLKARFEQSSTKLRLAQNPVEFAKLEAEESGIDFEDAENRDPGVISTNLAAQTQFLRKLKYQYLEQNAKDRYVKSIVSDIDDAPIVTAEDVKELNAANEDKKARLKAAKTSLAEMHHNIRTLTPLVQEDYDKTKAAIDKVTSLAQKIIDARLALTRLRQTHPHPRLTIAAADQKLADQVEEMQELSDQVEAVRRNVQSSKDELKNGNVDLESLRAERAEIEKLVKNANVGEDDPRIAPLYDWFTASLALHRTMQGLHSSSCPSQNELHLTYSLSPTPPTNNDNLLTMKLVFLPGTRHLAAVDVSGSGVDRADFEELIDSYLQTNDVHGLIGAVLARARRS</sequence>
<keyword evidence="4" id="KW-1185">Reference proteome</keyword>
<dbReference type="PANTHER" id="PTHR37329:SF1">
    <property type="entry name" value="KINETOCHORE PROTEIN SOS7"/>
    <property type="match status" value="1"/>
</dbReference>
<dbReference type="EMBL" id="JAACJO010000006">
    <property type="protein sequence ID" value="KAF5357192.1"/>
    <property type="molecule type" value="Genomic_DNA"/>
</dbReference>
<feature type="domain" description="Kinetochore protein Sos7 coiled-coil" evidence="2">
    <location>
        <begin position="75"/>
        <end position="150"/>
    </location>
</feature>
<dbReference type="InterPro" id="IPR048781">
    <property type="entry name" value="Sos7_CC"/>
</dbReference>
<organism evidence="3 4">
    <name type="scientific">Leucocoprinus leucothites</name>
    <dbReference type="NCBI Taxonomy" id="201217"/>
    <lineage>
        <taxon>Eukaryota</taxon>
        <taxon>Fungi</taxon>
        <taxon>Dikarya</taxon>
        <taxon>Basidiomycota</taxon>
        <taxon>Agaricomycotina</taxon>
        <taxon>Agaricomycetes</taxon>
        <taxon>Agaricomycetidae</taxon>
        <taxon>Agaricales</taxon>
        <taxon>Agaricineae</taxon>
        <taxon>Agaricaceae</taxon>
        <taxon>Leucocoprinus</taxon>
    </lineage>
</organism>
<dbReference type="AlphaFoldDB" id="A0A8H5G2L2"/>
<name>A0A8H5G2L2_9AGAR</name>
<evidence type="ECO:0000259" key="2">
    <source>
        <dbReference type="Pfam" id="PF20882"/>
    </source>
</evidence>
<feature type="coiled-coil region" evidence="1">
    <location>
        <begin position="188"/>
        <end position="250"/>
    </location>
</feature>
<dbReference type="GO" id="GO:0051315">
    <property type="term" value="P:attachment of mitotic spindle microtubules to kinetochore"/>
    <property type="evidence" value="ECO:0007669"/>
    <property type="project" value="TreeGrafter"/>
</dbReference>
<evidence type="ECO:0000256" key="1">
    <source>
        <dbReference type="SAM" id="Coils"/>
    </source>
</evidence>
<keyword evidence="1" id="KW-0175">Coiled coil</keyword>
<evidence type="ECO:0000313" key="4">
    <source>
        <dbReference type="Proteomes" id="UP000559027"/>
    </source>
</evidence>
<gene>
    <name evidence="3" type="ORF">D9756_006386</name>
</gene>
<dbReference type="Proteomes" id="UP000559027">
    <property type="component" value="Unassembled WGS sequence"/>
</dbReference>
<dbReference type="PANTHER" id="PTHR37329">
    <property type="entry name" value="KINETOCHORE PROTEIN SOS7"/>
    <property type="match status" value="1"/>
</dbReference>
<dbReference type="GO" id="GO:0034501">
    <property type="term" value="P:protein localization to kinetochore"/>
    <property type="evidence" value="ECO:0007669"/>
    <property type="project" value="InterPro"/>
</dbReference>
<protein>
    <recommendedName>
        <fullName evidence="2">Kinetochore protein Sos7 coiled-coil domain-containing protein</fullName>
    </recommendedName>
</protein>